<evidence type="ECO:0000313" key="2">
    <source>
        <dbReference type="EMBL" id="AMS39212.1"/>
    </source>
</evidence>
<dbReference type="EMBL" id="JACICB010000011">
    <property type="protein sequence ID" value="MBB3707045.1"/>
    <property type="molecule type" value="Genomic_DNA"/>
</dbReference>
<evidence type="ECO:0000313" key="5">
    <source>
        <dbReference type="Proteomes" id="UP000577697"/>
    </source>
</evidence>
<accession>A0AAC9APX4</accession>
<name>A0AAC9APX4_AMIAI</name>
<evidence type="ECO:0000313" key="4">
    <source>
        <dbReference type="Proteomes" id="UP000075755"/>
    </source>
</evidence>
<protein>
    <submittedName>
        <fullName evidence="2">Host attachment protein</fullName>
    </submittedName>
    <submittedName>
        <fullName evidence="3">Protein required for attachment to host cells</fullName>
    </submittedName>
</protein>
<dbReference type="Proteomes" id="UP000075755">
    <property type="component" value="Chromosome"/>
</dbReference>
<organism evidence="2 4">
    <name type="scientific">Aminobacter aminovorans</name>
    <name type="common">Chelatobacter heintzii</name>
    <dbReference type="NCBI Taxonomy" id="83263"/>
    <lineage>
        <taxon>Bacteria</taxon>
        <taxon>Pseudomonadati</taxon>
        <taxon>Pseudomonadota</taxon>
        <taxon>Alphaproteobacteria</taxon>
        <taxon>Hyphomicrobiales</taxon>
        <taxon>Phyllobacteriaceae</taxon>
        <taxon>Aminobacter</taxon>
    </lineage>
</organism>
<feature type="region of interest" description="Disordered" evidence="1">
    <location>
        <begin position="37"/>
        <end position="72"/>
    </location>
</feature>
<dbReference type="Pfam" id="PF18856">
    <property type="entry name" value="baeRF_family12"/>
    <property type="match status" value="1"/>
</dbReference>
<dbReference type="EMBL" id="CP015005">
    <property type="protein sequence ID" value="AMS39212.1"/>
    <property type="molecule type" value="Genomic_DNA"/>
</dbReference>
<evidence type="ECO:0000313" key="3">
    <source>
        <dbReference type="EMBL" id="MBB3707045.1"/>
    </source>
</evidence>
<dbReference type="Proteomes" id="UP000577697">
    <property type="component" value="Unassembled WGS sequence"/>
</dbReference>
<proteinExistence type="predicted"/>
<evidence type="ECO:0000256" key="1">
    <source>
        <dbReference type="SAM" id="MobiDB-lite"/>
    </source>
</evidence>
<sequence>MTHLKLKHGIWVLVADGEKALFLKNRGDTKYPNLEVVREMEQDNPPTREQGSDRPGRSSDGPSIHRSAVDDTDWHRIAKERFADEIAARLYTFAHAGDFREIILVAPPLVLGELRKKLHKEVDVRVAAEIAKTLTNHSVSDIETILMAA</sequence>
<gene>
    <name evidence="2" type="ORF">AA2016_0272</name>
    <name evidence="3" type="ORF">FHS67_003372</name>
</gene>
<dbReference type="RefSeq" id="WP_067954909.1">
    <property type="nucleotide sequence ID" value="NZ_CP015005.1"/>
</dbReference>
<dbReference type="AlphaFoldDB" id="A0AAC9APX4"/>
<dbReference type="KEGG" id="aak:AA2016_0272"/>
<dbReference type="InterPro" id="IPR041374">
    <property type="entry name" value="BaeRF_family12"/>
</dbReference>
<reference evidence="2 4" key="1">
    <citation type="submission" date="2016-03" db="EMBL/GenBank/DDBJ databases">
        <title>Complete genome of Aminobacter aminovorans KCTC 2477.</title>
        <authorList>
            <person name="Kim K.M."/>
        </authorList>
    </citation>
    <scope>NUCLEOTIDE SEQUENCE [LARGE SCALE GENOMIC DNA]</scope>
    <source>
        <strain evidence="2 4">KCTC 2477</strain>
    </source>
</reference>
<reference evidence="3 5" key="2">
    <citation type="submission" date="2020-08" db="EMBL/GenBank/DDBJ databases">
        <title>Genomic Encyclopedia of Type Strains, Phase IV (KMG-IV): sequencing the most valuable type-strain genomes for metagenomic binning, comparative biology and taxonomic classification.</title>
        <authorList>
            <person name="Goeker M."/>
        </authorList>
    </citation>
    <scope>NUCLEOTIDE SEQUENCE [LARGE SCALE GENOMIC DNA]</scope>
    <source>
        <strain evidence="3 5">DSM 10368</strain>
    </source>
</reference>
<keyword evidence="5" id="KW-1185">Reference proteome</keyword>